<evidence type="ECO:0000256" key="3">
    <source>
        <dbReference type="ARBA" id="ARBA00022801"/>
    </source>
</evidence>
<keyword evidence="2 5" id="KW-0645">Protease</keyword>
<comment type="caution">
    <text evidence="9">The sequence shown here is derived from an EMBL/GenBank/DDBJ whole genome shotgun (WGS) entry which is preliminary data.</text>
</comment>
<comment type="similarity">
    <text evidence="1 5 6">Belongs to the peptidase S8 family.</text>
</comment>
<protein>
    <submittedName>
        <fullName evidence="9">S8 family serine peptidase</fullName>
    </submittedName>
</protein>
<dbReference type="InterPro" id="IPR023828">
    <property type="entry name" value="Peptidase_S8_Ser-AS"/>
</dbReference>
<dbReference type="InterPro" id="IPR022398">
    <property type="entry name" value="Peptidase_S8_His-AS"/>
</dbReference>
<dbReference type="PROSITE" id="PS00137">
    <property type="entry name" value="SUBTILASE_HIS"/>
    <property type="match status" value="1"/>
</dbReference>
<dbReference type="InterPro" id="IPR023827">
    <property type="entry name" value="Peptidase_S8_Asp-AS"/>
</dbReference>
<dbReference type="EMBL" id="JAGUCO010000009">
    <property type="protein sequence ID" value="MBS2099317.1"/>
    <property type="molecule type" value="Genomic_DNA"/>
</dbReference>
<dbReference type="InterPro" id="IPR010259">
    <property type="entry name" value="S8pro/Inhibitor_I9"/>
</dbReference>
<keyword evidence="3 5" id="KW-0378">Hydrolase</keyword>
<dbReference type="PROSITE" id="PS00136">
    <property type="entry name" value="SUBTILASE_ASP"/>
    <property type="match status" value="1"/>
</dbReference>
<evidence type="ECO:0000313" key="10">
    <source>
        <dbReference type="Proteomes" id="UP000708576"/>
    </source>
</evidence>
<feature type="domain" description="Peptidase S8/S53" evidence="7">
    <location>
        <begin position="168"/>
        <end position="370"/>
    </location>
</feature>
<accession>A0ABS5JWM0</accession>
<sequence length="395" mass="41441">MKRKALLGIAMLCSVLFLTNCEKESLVSNDSSTIEPTLKASSVSNSYIVVLKNDAITDLTGESYKAKKDKVKVKAEKLFAKKKIKSKAFKHIYGKALKGFALDLTDEEVATLQSDEVVLRIEKDKIISLSPITIKKKPGTVVDASQSIPWGITRVGGPVSGVGKTAWIIDSGIDLDHPDLNVDTDRAAQFLGSRYTPDDQNGHGTHVAGTVAALDNSIGVVGVAPGATVVPVRVLDRRGSGSLSGVIAGVDYVAANASSDDVANMSLGGGISTSLDEAVLSASSVLKFALAAGNESDDAENHSPARVDGPNIYTISAMDSNDNWAYFSNYGAGVDYCAPGYGIYSTYMKGGYETLSGTSMAAPHVCGLLLITNNLTTDGYVNGDPDGDPDPIAHN</sequence>
<reference evidence="9 10" key="1">
    <citation type="journal article" date="2015" name="Int. J. Syst. Evol. Microbiol.">
        <title>Carboxylicivirga linearis sp. nov., isolated from a sea cucumber culture pond.</title>
        <authorList>
            <person name="Wang F.Q."/>
            <person name="Zhou Y.X."/>
            <person name="Lin X.Z."/>
            <person name="Chen G.J."/>
            <person name="Du Z.J."/>
        </authorList>
    </citation>
    <scope>NUCLEOTIDE SEQUENCE [LARGE SCALE GENOMIC DNA]</scope>
    <source>
        <strain evidence="9 10">FB218</strain>
    </source>
</reference>
<keyword evidence="4 5" id="KW-0720">Serine protease</keyword>
<feature type="domain" description="Inhibitor I9" evidence="8">
    <location>
        <begin position="46"/>
        <end position="129"/>
    </location>
</feature>
<evidence type="ECO:0000313" key="9">
    <source>
        <dbReference type="EMBL" id="MBS2099317.1"/>
    </source>
</evidence>
<dbReference type="InterPro" id="IPR015500">
    <property type="entry name" value="Peptidase_S8_subtilisin-rel"/>
</dbReference>
<dbReference type="PROSITE" id="PS51892">
    <property type="entry name" value="SUBTILASE"/>
    <property type="match status" value="1"/>
</dbReference>
<proteinExistence type="inferred from homology"/>
<evidence type="ECO:0000259" key="8">
    <source>
        <dbReference type="Pfam" id="PF05922"/>
    </source>
</evidence>
<dbReference type="Gene3D" id="3.40.50.200">
    <property type="entry name" value="Peptidase S8/S53 domain"/>
    <property type="match status" value="1"/>
</dbReference>
<dbReference type="SUPFAM" id="SSF54897">
    <property type="entry name" value="Protease propeptides/inhibitors"/>
    <property type="match status" value="1"/>
</dbReference>
<keyword evidence="10" id="KW-1185">Reference proteome</keyword>
<dbReference type="PRINTS" id="PR00723">
    <property type="entry name" value="SUBTILISIN"/>
</dbReference>
<dbReference type="InterPro" id="IPR050131">
    <property type="entry name" value="Peptidase_S8_subtilisin-like"/>
</dbReference>
<dbReference type="PANTHER" id="PTHR43806:SF11">
    <property type="entry name" value="CEREVISIN-RELATED"/>
    <property type="match status" value="1"/>
</dbReference>
<feature type="active site" description="Charge relay system" evidence="5">
    <location>
        <position position="203"/>
    </location>
</feature>
<evidence type="ECO:0000256" key="2">
    <source>
        <dbReference type="ARBA" id="ARBA00022670"/>
    </source>
</evidence>
<feature type="active site" description="Charge relay system" evidence="5">
    <location>
        <position position="359"/>
    </location>
</feature>
<dbReference type="RefSeq" id="WP_212216557.1">
    <property type="nucleotide sequence ID" value="NZ_JAGUCO010000009.1"/>
</dbReference>
<name>A0ABS5JWM0_9BACT</name>
<organism evidence="9 10">
    <name type="scientific">Carboxylicivirga linearis</name>
    <dbReference type="NCBI Taxonomy" id="1628157"/>
    <lineage>
        <taxon>Bacteria</taxon>
        <taxon>Pseudomonadati</taxon>
        <taxon>Bacteroidota</taxon>
        <taxon>Bacteroidia</taxon>
        <taxon>Marinilabiliales</taxon>
        <taxon>Marinilabiliaceae</taxon>
        <taxon>Carboxylicivirga</taxon>
    </lineage>
</organism>
<evidence type="ECO:0000259" key="7">
    <source>
        <dbReference type="Pfam" id="PF00082"/>
    </source>
</evidence>
<dbReference type="Proteomes" id="UP000708576">
    <property type="component" value="Unassembled WGS sequence"/>
</dbReference>
<dbReference type="Gene3D" id="3.30.70.80">
    <property type="entry name" value="Peptidase S8 propeptide/proteinase inhibitor I9"/>
    <property type="match status" value="1"/>
</dbReference>
<dbReference type="InterPro" id="IPR037045">
    <property type="entry name" value="S8pro/Inhibitor_I9_sf"/>
</dbReference>
<dbReference type="SUPFAM" id="SSF52743">
    <property type="entry name" value="Subtilisin-like"/>
    <property type="match status" value="1"/>
</dbReference>
<feature type="active site" description="Charge relay system" evidence="5">
    <location>
        <position position="170"/>
    </location>
</feature>
<evidence type="ECO:0000256" key="4">
    <source>
        <dbReference type="ARBA" id="ARBA00022825"/>
    </source>
</evidence>
<evidence type="ECO:0000256" key="1">
    <source>
        <dbReference type="ARBA" id="ARBA00011073"/>
    </source>
</evidence>
<dbReference type="Pfam" id="PF05922">
    <property type="entry name" value="Inhibitor_I9"/>
    <property type="match status" value="1"/>
</dbReference>
<evidence type="ECO:0000256" key="6">
    <source>
        <dbReference type="RuleBase" id="RU003355"/>
    </source>
</evidence>
<dbReference type="PANTHER" id="PTHR43806">
    <property type="entry name" value="PEPTIDASE S8"/>
    <property type="match status" value="1"/>
</dbReference>
<dbReference type="PROSITE" id="PS00138">
    <property type="entry name" value="SUBTILASE_SER"/>
    <property type="match status" value="1"/>
</dbReference>
<dbReference type="Pfam" id="PF00082">
    <property type="entry name" value="Peptidase_S8"/>
    <property type="match status" value="1"/>
</dbReference>
<dbReference type="InterPro" id="IPR000209">
    <property type="entry name" value="Peptidase_S8/S53_dom"/>
</dbReference>
<evidence type="ECO:0000256" key="5">
    <source>
        <dbReference type="PROSITE-ProRule" id="PRU01240"/>
    </source>
</evidence>
<gene>
    <name evidence="9" type="ORF">KEM10_13570</name>
</gene>
<dbReference type="InterPro" id="IPR036852">
    <property type="entry name" value="Peptidase_S8/S53_dom_sf"/>
</dbReference>